<dbReference type="RefSeq" id="WP_016519243.1">
    <property type="nucleotide sequence ID" value="NZ_KE332512.1"/>
</dbReference>
<reference evidence="1 2" key="1">
    <citation type="submission" date="2013-04" db="EMBL/GenBank/DDBJ databases">
        <title>The Genome Sequence of Treponema vincentii F0403.</title>
        <authorList>
            <consortium name="The Broad Institute Genomics Platform"/>
            <person name="Earl A."/>
            <person name="Ward D."/>
            <person name="Feldgarden M."/>
            <person name="Gevers D."/>
            <person name="Leonetti C."/>
            <person name="Izard J."/>
            <person name="Walker B."/>
            <person name="Young S."/>
            <person name="Zeng Q."/>
            <person name="Gargeya S."/>
            <person name="Fitzgerald M."/>
            <person name="Haas B."/>
            <person name="Abouelleil A."/>
            <person name="Allen A.W."/>
            <person name="Alvarado L."/>
            <person name="Arachchi H.M."/>
            <person name="Berlin A.M."/>
            <person name="Chapman S.B."/>
            <person name="Gainer-Dewar J."/>
            <person name="Goldberg J."/>
            <person name="Griggs A."/>
            <person name="Gujja S."/>
            <person name="Hansen M."/>
            <person name="Howarth C."/>
            <person name="Imamovic A."/>
            <person name="Ireland A."/>
            <person name="Larimer J."/>
            <person name="McCowan C."/>
            <person name="Murphy C."/>
            <person name="Pearson M."/>
            <person name="Poon T.W."/>
            <person name="Priest M."/>
            <person name="Roberts A."/>
            <person name="Saif S."/>
            <person name="Shea T."/>
            <person name="Sisk P."/>
            <person name="Sykes S."/>
            <person name="Wortman J."/>
            <person name="Nusbaum C."/>
            <person name="Birren B."/>
        </authorList>
    </citation>
    <scope>NUCLEOTIDE SEQUENCE [LARGE SCALE GENOMIC DNA]</scope>
    <source>
        <strain evidence="1 2">F0403</strain>
    </source>
</reference>
<organism evidence="1 2">
    <name type="scientific">Treponema vincentii F0403</name>
    <dbReference type="NCBI Taxonomy" id="1125702"/>
    <lineage>
        <taxon>Bacteria</taxon>
        <taxon>Pseudomonadati</taxon>
        <taxon>Spirochaetota</taxon>
        <taxon>Spirochaetia</taxon>
        <taxon>Spirochaetales</taxon>
        <taxon>Treponemataceae</taxon>
        <taxon>Treponema</taxon>
    </lineage>
</organism>
<comment type="caution">
    <text evidence="1">The sequence shown here is derived from an EMBL/GenBank/DDBJ whole genome shotgun (WGS) entry which is preliminary data.</text>
</comment>
<dbReference type="PATRIC" id="fig|1125702.3.peg.2016"/>
<name>S3LAC0_9SPIR</name>
<dbReference type="Proteomes" id="UP000014605">
    <property type="component" value="Unassembled WGS sequence"/>
</dbReference>
<dbReference type="AlphaFoldDB" id="S3LAC0"/>
<evidence type="ECO:0000313" key="1">
    <source>
        <dbReference type="EMBL" id="EPF46436.1"/>
    </source>
</evidence>
<keyword evidence="2" id="KW-1185">Reference proteome</keyword>
<dbReference type="HOGENOM" id="CLU_2107476_0_0_12"/>
<dbReference type="EMBL" id="ATFC01000009">
    <property type="protein sequence ID" value="EPF46436.1"/>
    <property type="molecule type" value="Genomic_DNA"/>
</dbReference>
<accession>S3LAC0</accession>
<gene>
    <name evidence="1" type="ORF">HMPREF1222_01958</name>
</gene>
<sequence>MEKVALQTLNGGAVIDLFNAEYEKLLANVNDENTKPEAARSIKIELKVKPEKTRRVATVHISVTSSLAPIKPAETVIFFDTDNGELAAFEDDPKQQSLDFKAGTVAAIGG</sequence>
<dbReference type="GeneID" id="301462080"/>
<evidence type="ECO:0000313" key="2">
    <source>
        <dbReference type="Proteomes" id="UP000014605"/>
    </source>
</evidence>
<protein>
    <submittedName>
        <fullName evidence="1">Uncharacterized protein</fullName>
    </submittedName>
</protein>
<proteinExistence type="predicted"/>